<dbReference type="EMBL" id="CP006585">
    <property type="protein sequence ID" value="AGW13722.1"/>
    <property type="molecule type" value="Genomic_DNA"/>
</dbReference>
<comment type="similarity">
    <text evidence="2">Belongs to the methyl-accepting chemotaxis (MCP) protein family.</text>
</comment>
<keyword evidence="4" id="KW-0472">Membrane</keyword>
<name>T2GCT9_MEGG1</name>
<dbReference type="GO" id="GO:0005886">
    <property type="term" value="C:plasma membrane"/>
    <property type="evidence" value="ECO:0007669"/>
    <property type="project" value="TreeGrafter"/>
</dbReference>
<keyword evidence="3" id="KW-0807">Transducer</keyword>
<organism evidence="7 8">
    <name type="scientific">Megalodesulfovibrio gigas (strain ATCC 19364 / DSM 1382 / NCIMB 9332 / VKM B-1759)</name>
    <name type="common">Desulfovibrio gigas</name>
    <dbReference type="NCBI Taxonomy" id="1121448"/>
    <lineage>
        <taxon>Bacteria</taxon>
        <taxon>Pseudomonadati</taxon>
        <taxon>Thermodesulfobacteriota</taxon>
        <taxon>Desulfovibrionia</taxon>
        <taxon>Desulfovibrionales</taxon>
        <taxon>Desulfovibrionaceae</taxon>
        <taxon>Megalodesulfovibrio</taxon>
    </lineage>
</organism>
<dbReference type="InterPro" id="IPR003660">
    <property type="entry name" value="HAMP_dom"/>
</dbReference>
<evidence type="ECO:0000256" key="3">
    <source>
        <dbReference type="PROSITE-ProRule" id="PRU00284"/>
    </source>
</evidence>
<dbReference type="GO" id="GO:0006935">
    <property type="term" value="P:chemotaxis"/>
    <property type="evidence" value="ECO:0007669"/>
    <property type="project" value="UniProtKB-KW"/>
</dbReference>
<dbReference type="PANTHER" id="PTHR43531">
    <property type="entry name" value="PROTEIN ICFG"/>
    <property type="match status" value="1"/>
</dbReference>
<dbReference type="GO" id="GO:0004888">
    <property type="term" value="F:transmembrane signaling receptor activity"/>
    <property type="evidence" value="ECO:0007669"/>
    <property type="project" value="TreeGrafter"/>
</dbReference>
<evidence type="ECO:0000256" key="2">
    <source>
        <dbReference type="ARBA" id="ARBA00029447"/>
    </source>
</evidence>
<dbReference type="InterPro" id="IPR051310">
    <property type="entry name" value="MCP_chemotaxis"/>
</dbReference>
<dbReference type="SMART" id="SM00304">
    <property type="entry name" value="HAMP"/>
    <property type="match status" value="1"/>
</dbReference>
<dbReference type="PROSITE" id="PS50885">
    <property type="entry name" value="HAMP"/>
    <property type="match status" value="2"/>
</dbReference>
<evidence type="ECO:0000259" key="5">
    <source>
        <dbReference type="PROSITE" id="PS50111"/>
    </source>
</evidence>
<evidence type="ECO:0000256" key="1">
    <source>
        <dbReference type="ARBA" id="ARBA00022500"/>
    </source>
</evidence>
<feature type="transmembrane region" description="Helical" evidence="4">
    <location>
        <begin position="191"/>
        <end position="212"/>
    </location>
</feature>
<feature type="domain" description="HAMP" evidence="6">
    <location>
        <begin position="268"/>
        <end position="313"/>
    </location>
</feature>
<feature type="domain" description="Methyl-accepting transducer" evidence="5">
    <location>
        <begin position="311"/>
        <end position="547"/>
    </location>
</feature>
<dbReference type="Gene3D" id="6.10.340.10">
    <property type="match status" value="1"/>
</dbReference>
<dbReference type="Pfam" id="PF00015">
    <property type="entry name" value="MCPsignal"/>
    <property type="match status" value="1"/>
</dbReference>
<dbReference type="HOGENOM" id="CLU_000445_107_27_7"/>
<dbReference type="eggNOG" id="COG0840">
    <property type="taxonomic scope" value="Bacteria"/>
</dbReference>
<dbReference type="PROSITE" id="PS50111">
    <property type="entry name" value="CHEMOTAXIS_TRANSDUC_2"/>
    <property type="match status" value="1"/>
</dbReference>
<evidence type="ECO:0000313" key="7">
    <source>
        <dbReference type="EMBL" id="AGW13722.1"/>
    </source>
</evidence>
<accession>T2GCT9</accession>
<dbReference type="Gene3D" id="1.20.120.30">
    <property type="entry name" value="Aspartate receptor, ligand-binding domain"/>
    <property type="match status" value="1"/>
</dbReference>
<protein>
    <submittedName>
        <fullName evidence="7">Putative methyl-accepting chemotaxis sensory transducer</fullName>
    </submittedName>
</protein>
<dbReference type="Pfam" id="PF13682">
    <property type="entry name" value="CZB"/>
    <property type="match status" value="1"/>
</dbReference>
<evidence type="ECO:0000313" key="8">
    <source>
        <dbReference type="Proteomes" id="UP000016587"/>
    </source>
</evidence>
<dbReference type="Pfam" id="PF00672">
    <property type="entry name" value="HAMP"/>
    <property type="match status" value="1"/>
</dbReference>
<dbReference type="InterPro" id="IPR025991">
    <property type="entry name" value="Chemoreceptor_zinc-bind_dom"/>
</dbReference>
<dbReference type="STRING" id="1121448.DGI_1945"/>
<sequence length="583" mass="62539">MQWKNLSIGSKLAVGFGTVLLLLVLLGFRAVRGTEEVLEGMHSVTDAVMDIYLLKVNETSHLAWSTEVAQGLILEDMEQVAAQADHTQCEFGKWYYGPERKVLETEHPELVDSIASLDAPHKAMHHSLTEMKELYRRDGAAAMPRVRQIFMGETLVALEKFRGNLRVLEGQVSAVSQAVRRAADQTAHQDLLMIQYGAMTAVVLGILMAVGIGRGIVRPLSNVVQAADAIATGDLHPAIGDTVRKDEVGMLAKAFQRMITSLQQMAGVMEGIAAGDLRQEVPVRSNKDEFGASLRTMGRNLREMTEQIQHAMNTLGASISQISVTTAELSSSAAETAAAMSETTATVEEVRQTASLTNQKARGVSERSKEAVRVALEGKAATDAVFQAMAQIREKMDSIAQGIIALSEKSQRIGDIILAVNDLADQSNVLAVNASIEASRAGEEGRGFAVVAREIRSLAEQSKQSTAEIRGILEEIRKATTSAVLSTEEGGKAVARGETQVAQAAQSIQGLVEVASKDAQAAAQIAASSQEELAGMEQVAQAMESIRQASDQNVESARQLDQSLHALGTLANELTALLSLYKI</sequence>
<feature type="domain" description="HAMP" evidence="6">
    <location>
        <begin position="214"/>
        <end position="267"/>
    </location>
</feature>
<dbReference type="SUPFAM" id="SSF58104">
    <property type="entry name" value="Methyl-accepting chemotaxis protein (MCP) signaling domain"/>
    <property type="match status" value="1"/>
</dbReference>
<dbReference type="KEGG" id="dgg:DGI_1945"/>
<reference evidence="7 8" key="1">
    <citation type="journal article" date="2013" name="J. Bacteriol.">
        <title>Roles of HynAB and Ech, the only two hydrogenases found in the model sulfate reducer Desulfovibrio gigas.</title>
        <authorList>
            <person name="Morais-Silva F.O."/>
            <person name="Santos C.I."/>
            <person name="Rodrigues R."/>
            <person name="Pereira I.A."/>
            <person name="Rodrigues-Pousada C."/>
        </authorList>
    </citation>
    <scope>NUCLEOTIDE SEQUENCE [LARGE SCALE GENOMIC DNA]</scope>
    <source>
        <strain evidence="8">ATCC 19364 / DSM 1382 / NCIMB 9332 / VKM B-1759</strain>
    </source>
</reference>
<feature type="transmembrane region" description="Helical" evidence="4">
    <location>
        <begin position="12"/>
        <end position="31"/>
    </location>
</feature>
<evidence type="ECO:0000256" key="4">
    <source>
        <dbReference type="SAM" id="Phobius"/>
    </source>
</evidence>
<keyword evidence="8" id="KW-1185">Reference proteome</keyword>
<dbReference type="Proteomes" id="UP000016587">
    <property type="component" value="Chromosome"/>
</dbReference>
<keyword evidence="4" id="KW-1133">Transmembrane helix</keyword>
<dbReference type="Gene3D" id="1.10.287.950">
    <property type="entry name" value="Methyl-accepting chemotaxis protein"/>
    <property type="match status" value="1"/>
</dbReference>
<keyword evidence="4" id="KW-0812">Transmembrane</keyword>
<dbReference type="CDD" id="cd06225">
    <property type="entry name" value="HAMP"/>
    <property type="match status" value="2"/>
</dbReference>
<evidence type="ECO:0000259" key="6">
    <source>
        <dbReference type="PROSITE" id="PS50885"/>
    </source>
</evidence>
<proteinExistence type="inferred from homology"/>
<keyword evidence="1" id="KW-0145">Chemotaxis</keyword>
<gene>
    <name evidence="7" type="ORF">DGI_1945</name>
</gene>
<dbReference type="InterPro" id="IPR004089">
    <property type="entry name" value="MCPsignal_dom"/>
</dbReference>
<reference evidence="8" key="2">
    <citation type="submission" date="2013-07" db="EMBL/GenBank/DDBJ databases">
        <authorList>
            <person name="Morais-Silva F.O."/>
            <person name="Rezende A.M."/>
            <person name="Pimentel C."/>
            <person name="Resende D.M."/>
            <person name="Santos C.I."/>
            <person name="Clemente C."/>
            <person name="de Oliveira L.M."/>
            <person name="da Silva S.M."/>
            <person name="Costa D.A."/>
            <person name="Varela-Raposo A."/>
            <person name="Horacio E.C.A."/>
            <person name="Matos M."/>
            <person name="Flores O."/>
            <person name="Ruiz J.C."/>
            <person name="Rodrigues-Pousada C."/>
        </authorList>
    </citation>
    <scope>NUCLEOTIDE SEQUENCE [LARGE SCALE GENOMIC DNA]</scope>
    <source>
        <strain evidence="8">ATCC 19364 / DSM 1382 / NCIMB 9332 / VKM B-1759</strain>
    </source>
</reference>
<dbReference type="PATRIC" id="fig|1121448.10.peg.1900"/>
<dbReference type="SMART" id="SM00283">
    <property type="entry name" value="MA"/>
    <property type="match status" value="1"/>
</dbReference>
<dbReference type="AlphaFoldDB" id="T2GCT9"/>
<dbReference type="PANTHER" id="PTHR43531:SF11">
    <property type="entry name" value="METHYL-ACCEPTING CHEMOTAXIS PROTEIN 3"/>
    <property type="match status" value="1"/>
</dbReference>
<dbReference type="GO" id="GO:0007165">
    <property type="term" value="P:signal transduction"/>
    <property type="evidence" value="ECO:0007669"/>
    <property type="project" value="UniProtKB-KW"/>
</dbReference>